<dbReference type="OrthoDB" id="10251234at2759"/>
<dbReference type="PANTHER" id="PTHR16121">
    <property type="entry name" value="CAP-SPECIFIC MRNA (NUCLEOSIDE-2'-O-)-METHYLTRANSFERASE 1-RELATED"/>
    <property type="match status" value="1"/>
</dbReference>
<dbReference type="PROSITE" id="PS51613">
    <property type="entry name" value="SAM_MT_RRMJ"/>
    <property type="match status" value="1"/>
</dbReference>
<dbReference type="InterPro" id="IPR002877">
    <property type="entry name" value="RNA_MeTrfase_FtsJ_dom"/>
</dbReference>
<dbReference type="Proteomes" id="UP000030762">
    <property type="component" value="Unassembled WGS sequence"/>
</dbReference>
<dbReference type="GeneID" id="19948122"/>
<keyword evidence="4" id="KW-1185">Reference proteome</keyword>
<dbReference type="eggNOG" id="KOG3673">
    <property type="taxonomic scope" value="Eukaryota"/>
</dbReference>
<dbReference type="GO" id="GO:0005634">
    <property type="term" value="C:nucleus"/>
    <property type="evidence" value="ECO:0007669"/>
    <property type="project" value="UniProtKB-SubCell"/>
</dbReference>
<dbReference type="SUPFAM" id="SSF53335">
    <property type="entry name" value="S-adenosyl-L-methionine-dependent methyltransferases"/>
    <property type="match status" value="1"/>
</dbReference>
<accession>T0RRP5</accession>
<comment type="subcellular location">
    <subcellularLocation>
        <location evidence="1">Nucleus</location>
    </subcellularLocation>
</comment>
<proteinExistence type="predicted"/>
<dbReference type="InParanoid" id="T0RRP5"/>
<dbReference type="EMBL" id="JH767152">
    <property type="protein sequence ID" value="EQC35163.1"/>
    <property type="molecule type" value="Genomic_DNA"/>
</dbReference>
<dbReference type="GO" id="GO:0003676">
    <property type="term" value="F:nucleic acid binding"/>
    <property type="evidence" value="ECO:0007669"/>
    <property type="project" value="UniProtKB-UniRule"/>
</dbReference>
<dbReference type="InterPro" id="IPR050851">
    <property type="entry name" value="mRNA_Cap_2O-Ribose_MeTrfase"/>
</dbReference>
<dbReference type="GO" id="GO:0032259">
    <property type="term" value="P:methylation"/>
    <property type="evidence" value="ECO:0007669"/>
    <property type="project" value="UniProtKB-KW"/>
</dbReference>
<keyword evidence="1" id="KW-0949">S-adenosyl-L-methionine</keyword>
<dbReference type="RefSeq" id="XP_008611447.1">
    <property type="nucleotide sequence ID" value="XM_008613225.1"/>
</dbReference>
<dbReference type="InterPro" id="IPR029063">
    <property type="entry name" value="SAM-dependent_MTases_sf"/>
</dbReference>
<reference evidence="3 4" key="1">
    <citation type="submission" date="2012-04" db="EMBL/GenBank/DDBJ databases">
        <title>The Genome Sequence of Saprolegnia declina VS20.</title>
        <authorList>
            <consortium name="The Broad Institute Genome Sequencing Platform"/>
            <person name="Russ C."/>
            <person name="Nusbaum C."/>
            <person name="Tyler B."/>
            <person name="van West P."/>
            <person name="Dieguez-Uribeondo J."/>
            <person name="de Bruijn I."/>
            <person name="Tripathy S."/>
            <person name="Jiang R."/>
            <person name="Young S.K."/>
            <person name="Zeng Q."/>
            <person name="Gargeya S."/>
            <person name="Fitzgerald M."/>
            <person name="Haas B."/>
            <person name="Abouelleil A."/>
            <person name="Alvarado L."/>
            <person name="Arachchi H.M."/>
            <person name="Berlin A."/>
            <person name="Chapman S.B."/>
            <person name="Goldberg J."/>
            <person name="Griggs A."/>
            <person name="Gujja S."/>
            <person name="Hansen M."/>
            <person name="Howarth C."/>
            <person name="Imamovic A."/>
            <person name="Larimer J."/>
            <person name="McCowen C."/>
            <person name="Montmayeur A."/>
            <person name="Murphy C."/>
            <person name="Neiman D."/>
            <person name="Pearson M."/>
            <person name="Priest M."/>
            <person name="Roberts A."/>
            <person name="Saif S."/>
            <person name="Shea T."/>
            <person name="Sisk P."/>
            <person name="Sykes S."/>
            <person name="Wortman J."/>
            <person name="Nusbaum C."/>
            <person name="Birren B."/>
        </authorList>
    </citation>
    <scope>NUCLEOTIDE SEQUENCE [LARGE SCALE GENOMIC DNA]</scope>
    <source>
        <strain evidence="3 4">VS20</strain>
    </source>
</reference>
<dbReference type="GO" id="GO:0016556">
    <property type="term" value="P:mRNA modification"/>
    <property type="evidence" value="ECO:0007669"/>
    <property type="project" value="UniProtKB-UniRule"/>
</dbReference>
<evidence type="ECO:0000313" key="3">
    <source>
        <dbReference type="EMBL" id="EQC35163.1"/>
    </source>
</evidence>
<keyword evidence="1" id="KW-0507">mRNA processing</keyword>
<dbReference type="GO" id="GO:0004483">
    <property type="term" value="F:methyltransferase cap1 activity"/>
    <property type="evidence" value="ECO:0007669"/>
    <property type="project" value="UniProtKB-UniRule"/>
</dbReference>
<sequence>MDEADAMAACMGFASFGKRKRSPTRERAASKVRAPSYVPDTIDYLASSEASAVDMVLDVSLATTESFMPRLAQALEKLLERKTSLENLAISPATYRRCRGRANPYEHLGKFTFVNRSAIKMAELNARCGLTSTSTKSFADLCGAPGGFSEYLVYCTESARGYGISIRPDADDDPLHWRLDDATQARLDVSYGADGTGDLYVEANMDRFVETALHENPQGLDLVVADGGFQEARNHVHQEHIMHHLVLCEVLTMTRLLRTGGHFVCKTFELSTPFSLGLLYLLYRTFTQLAIVKPITSRPGSSERYIVGLGWKTYQPKALIAHLGAANHAFASGVDVVGLVASSQWRADTTFLDYVEASGVTFASRQILALDDILATIQGHAPRVPRVHVADVYATWQLR</sequence>
<comment type="catalytic activity">
    <reaction evidence="1">
        <text>a 5'-end (N(7)-methyl 5'-triphosphoguanosine)-ribonucleoside in mRNA + S-adenosyl-L-methionine = a 5'-end (N(7)-methyl 5'-triphosphoguanosine)-(2'-O-methyl-ribonucleoside) in mRNA + S-adenosyl-L-homocysteine + H(+)</text>
        <dbReference type="Rhea" id="RHEA:67020"/>
        <dbReference type="Rhea" id="RHEA-COMP:17167"/>
        <dbReference type="Rhea" id="RHEA-COMP:17168"/>
        <dbReference type="ChEBI" id="CHEBI:15378"/>
        <dbReference type="ChEBI" id="CHEBI:57856"/>
        <dbReference type="ChEBI" id="CHEBI:59789"/>
        <dbReference type="ChEBI" id="CHEBI:156461"/>
        <dbReference type="ChEBI" id="CHEBI:167609"/>
        <dbReference type="EC" id="2.1.1.57"/>
    </reaction>
</comment>
<dbReference type="STRING" id="1156394.T0RRP5"/>
<dbReference type="GO" id="GO:0005737">
    <property type="term" value="C:cytoplasm"/>
    <property type="evidence" value="ECO:0007669"/>
    <property type="project" value="TreeGrafter"/>
</dbReference>
<dbReference type="Pfam" id="PF01728">
    <property type="entry name" value="FtsJ"/>
    <property type="match status" value="1"/>
</dbReference>
<dbReference type="AlphaFoldDB" id="T0RRP5"/>
<keyword evidence="1" id="KW-0808">Transferase</keyword>
<dbReference type="GO" id="GO:0006370">
    <property type="term" value="P:7-methylguanosine mRNA capping"/>
    <property type="evidence" value="ECO:0007669"/>
    <property type="project" value="UniProtKB-UniRule"/>
</dbReference>
<evidence type="ECO:0000256" key="1">
    <source>
        <dbReference type="RuleBase" id="RU368012"/>
    </source>
</evidence>
<keyword evidence="1" id="KW-0489">Methyltransferase</keyword>
<name>T0RRP5_SAPDV</name>
<comment type="function">
    <text evidence="1">S-adenosyl-L-methionine-dependent methyltransferase that mediates RNA cap1 2'-O-ribose methylation to the 5'-cap structure of RNAs. Methylates the ribose of the first nucleotide of a m(7)GpppG-capped mRNA to produce m(7)GpppNmp (cap1).</text>
</comment>
<gene>
    <name evidence="3" type="ORF">SDRG_07395</name>
</gene>
<evidence type="ECO:0000313" key="4">
    <source>
        <dbReference type="Proteomes" id="UP000030762"/>
    </source>
</evidence>
<dbReference type="VEuPathDB" id="FungiDB:SDRG_07395"/>
<feature type="domain" description="RrmJ-type SAM-dependent 2'-O-MTase" evidence="2">
    <location>
        <begin position="112"/>
        <end position="312"/>
    </location>
</feature>
<keyword evidence="1" id="KW-0539">Nucleus</keyword>
<dbReference type="Gene3D" id="3.40.50.12760">
    <property type="match status" value="1"/>
</dbReference>
<dbReference type="PANTHER" id="PTHR16121:SF0">
    <property type="entry name" value="CAP-SPECIFIC MRNA (NUCLEOSIDE-2'-O-)-METHYLTRANSFERASE 1"/>
    <property type="match status" value="1"/>
</dbReference>
<dbReference type="OMA" id="QACRRIN"/>
<keyword evidence="1" id="KW-0506">mRNA capping</keyword>
<organism evidence="3 4">
    <name type="scientific">Saprolegnia diclina (strain VS20)</name>
    <dbReference type="NCBI Taxonomy" id="1156394"/>
    <lineage>
        <taxon>Eukaryota</taxon>
        <taxon>Sar</taxon>
        <taxon>Stramenopiles</taxon>
        <taxon>Oomycota</taxon>
        <taxon>Saprolegniomycetes</taxon>
        <taxon>Saprolegniales</taxon>
        <taxon>Saprolegniaceae</taxon>
        <taxon>Saprolegnia</taxon>
    </lineage>
</organism>
<dbReference type="EC" id="2.1.1.57" evidence="1"/>
<dbReference type="InterPro" id="IPR025816">
    <property type="entry name" value="RrmJ-type_MeTrfase"/>
</dbReference>
<protein>
    <recommendedName>
        <fullName evidence="1">Cap-specific mRNA (nucleoside-2'-O-)-methyltransferase 1</fullName>
        <ecNumber evidence="1">2.1.1.57</ecNumber>
    </recommendedName>
    <alternativeName>
        <fullName evidence="1">Cap1 2'O-ribose methyltransferase 1</fullName>
    </alternativeName>
</protein>
<evidence type="ECO:0000259" key="2">
    <source>
        <dbReference type="PROSITE" id="PS51613"/>
    </source>
</evidence>